<protein>
    <recommendedName>
        <fullName evidence="3">GNAT family N-acetyltransferase</fullName>
    </recommendedName>
</protein>
<comment type="caution">
    <text evidence="1">The sequence shown here is derived from an EMBL/GenBank/DDBJ whole genome shotgun (WGS) entry which is preliminary data.</text>
</comment>
<reference evidence="2" key="1">
    <citation type="journal article" date="2019" name="Int. J. Syst. Evol. Microbiol.">
        <title>The Global Catalogue of Microorganisms (GCM) 10K type strain sequencing project: providing services to taxonomists for standard genome sequencing and annotation.</title>
        <authorList>
            <consortium name="The Broad Institute Genomics Platform"/>
            <consortium name="The Broad Institute Genome Sequencing Center for Infectious Disease"/>
            <person name="Wu L."/>
            <person name="Ma J."/>
        </authorList>
    </citation>
    <scope>NUCLEOTIDE SEQUENCE [LARGE SCALE GENOMIC DNA]</scope>
    <source>
        <strain evidence="2">JCM 16908</strain>
    </source>
</reference>
<dbReference type="InterPro" id="IPR016181">
    <property type="entry name" value="Acyl_CoA_acyltransferase"/>
</dbReference>
<sequence length="370" mass="40407">MRRFAAVAGRPPDWRDLAAGGPMFATELWLDAMRGRIPGADFTFVLREPGKTVLALYGTVLAGAERNEVFGLPYILTGDARDLPLAEDSLAARASWRVPPPESWYPHLVVMLPGYECHPIGPLAGDPDALSELTGAVVAWARDQGLRLVAFLYTPPSTAALQEALASRGFSRIPLAYTCELALTGEGFDDYLAALPRKRRTEARRELRRLTQAGVVVRAVRVTRVPEDVVGLKCGHSAKYNGVPADRAKVRARLEGLCAESGLLVRAELEGTLVGYGLFIEHAGVWYCVSTAMDYGRHQARHAYFATVFYEPVRLAYSAGVRRLHYGQGSWRAKLSRGCRAVELPGWVLALDPRLAPVVADSARTTVLAP</sequence>
<evidence type="ECO:0000313" key="1">
    <source>
        <dbReference type="EMBL" id="GAA3816963.1"/>
    </source>
</evidence>
<organism evidence="1 2">
    <name type="scientific">Sphaerisporangium flaviroseum</name>
    <dbReference type="NCBI Taxonomy" id="509199"/>
    <lineage>
        <taxon>Bacteria</taxon>
        <taxon>Bacillati</taxon>
        <taxon>Actinomycetota</taxon>
        <taxon>Actinomycetes</taxon>
        <taxon>Streptosporangiales</taxon>
        <taxon>Streptosporangiaceae</taxon>
        <taxon>Sphaerisporangium</taxon>
    </lineage>
</organism>
<dbReference type="InterPro" id="IPR007434">
    <property type="entry name" value="FemAB-like"/>
</dbReference>
<dbReference type="RefSeq" id="WP_344942564.1">
    <property type="nucleotide sequence ID" value="NZ_BAAAZR010000009.1"/>
</dbReference>
<gene>
    <name evidence="1" type="ORF">GCM10022226_42030</name>
</gene>
<evidence type="ECO:0008006" key="3">
    <source>
        <dbReference type="Google" id="ProtNLM"/>
    </source>
</evidence>
<dbReference type="SUPFAM" id="SSF55729">
    <property type="entry name" value="Acyl-CoA N-acyltransferases (Nat)"/>
    <property type="match status" value="1"/>
</dbReference>
<proteinExistence type="predicted"/>
<dbReference type="Proteomes" id="UP001500888">
    <property type="component" value="Unassembled WGS sequence"/>
</dbReference>
<dbReference type="EMBL" id="BAAAZR010000009">
    <property type="protein sequence ID" value="GAA3816963.1"/>
    <property type="molecule type" value="Genomic_DNA"/>
</dbReference>
<keyword evidence="2" id="KW-1185">Reference proteome</keyword>
<dbReference type="Pfam" id="PF04339">
    <property type="entry name" value="FemAB_like"/>
    <property type="match status" value="1"/>
</dbReference>
<dbReference type="Gene3D" id="3.40.630.30">
    <property type="match status" value="1"/>
</dbReference>
<evidence type="ECO:0000313" key="2">
    <source>
        <dbReference type="Proteomes" id="UP001500888"/>
    </source>
</evidence>
<accession>A0ABP7IF64</accession>
<name>A0ABP7IF64_9ACTN</name>